<feature type="region of interest" description="Disordered" evidence="5">
    <location>
        <begin position="625"/>
        <end position="661"/>
    </location>
</feature>
<name>A0A067K0E4_JATCU</name>
<evidence type="ECO:0000313" key="7">
    <source>
        <dbReference type="EMBL" id="KDP25239.1"/>
    </source>
</evidence>
<evidence type="ECO:0000256" key="5">
    <source>
        <dbReference type="SAM" id="MobiDB-lite"/>
    </source>
</evidence>
<sequence>MGSVLKETLKSLCCSNGWSYGVFWRLDQRNSMLLTMEDAYYEEEMGAAVNNMLLQAHMLGEGLVGRAALSGKCQWIFSDANNGESSSASSIGGQAMCQDDYEIQQQVSSGLKTIAVIPVESRGVIQFGSTKKNLQTPEFLDQTKRSFSEMDNIDVLASQGSPSSPFNYKNCDLNEWFASFCNANITPMHGGSSSDLMEMAYTSMNLTQSSGFASDFQQEKINPLYLDSSPLTNQLQTAYTEAQVILSSNPTTQFQKASSQSAFSVEKSAAKTPFNGGSIITSLESQLPSEIGVPDSSYVLSTKEDTPVFCVPTKQDYQGDSTVTSLYRSGGLVNVERSGQQNSGRSISDWHSASSYHANESGFPERETNLQRFPEEFKLDEFATDISNCFILDNIFEWFAYPPDHGISKMAATVKENFSQSAGVASVSSDLIGDDLLDIPFAQTANSMQSSTTDAYVCGGEQKSVIVNDAGNDLFEGLGLEYGKGEAGDSQENMMKPTVSVGHLATSTCGSECVSELDDNSAVGPRKGLFSELGIEKLLNGSNNSSYITNPSIDDQFSTAKRRRLDSSLLSQVQLGGFSCSSGSMTIQPAYHKDKASNLLSKREEFPKSQAGLWIDDGYIIEDGGTALGKSKKPEEPTKATRKRARPGESTRPRPKDRQQIQDRMKELKGIIPDGGKCSIDALLDRTIKYMLFLQSVTKYADKLKQADDPKLISEENKTVPKHNSTSGGGATWALEVGDQSMVCPIIVEDLSPPGLMRIEMLCEDRGFFLEIADVIRGFGLNILKGLMETREDKIWARFIVEANTNITRIDILWSLVQLLQLTSTSGIDSTNQPSNVMNGRVPLLNNYQQPALPCSIGVAEALQ</sequence>
<evidence type="ECO:0000256" key="4">
    <source>
        <dbReference type="ARBA" id="ARBA00023242"/>
    </source>
</evidence>
<dbReference type="Proteomes" id="UP000027138">
    <property type="component" value="Unassembled WGS sequence"/>
</dbReference>
<dbReference type="KEGG" id="jcu:105645618"/>
<keyword evidence="3" id="KW-0804">Transcription</keyword>
<reference evidence="7 8" key="1">
    <citation type="journal article" date="2014" name="PLoS ONE">
        <title>Global Analysis of Gene Expression Profiles in Physic Nut (Jatropha curcas L.) Seedlings Exposed to Salt Stress.</title>
        <authorList>
            <person name="Zhang L."/>
            <person name="Zhang C."/>
            <person name="Wu P."/>
            <person name="Chen Y."/>
            <person name="Li M."/>
            <person name="Jiang H."/>
            <person name="Wu G."/>
        </authorList>
    </citation>
    <scope>NUCLEOTIDE SEQUENCE [LARGE SCALE GENOMIC DNA]</scope>
    <source>
        <strain evidence="8">cv. GZQX0401</strain>
        <tissue evidence="7">Young leaves</tissue>
    </source>
</reference>
<dbReference type="GO" id="GO:0003700">
    <property type="term" value="F:DNA-binding transcription factor activity"/>
    <property type="evidence" value="ECO:0007669"/>
    <property type="project" value="InterPro"/>
</dbReference>
<evidence type="ECO:0000259" key="6">
    <source>
        <dbReference type="PROSITE" id="PS50888"/>
    </source>
</evidence>
<dbReference type="InterPro" id="IPR025610">
    <property type="entry name" value="MYC/MYB_N"/>
</dbReference>
<organism evidence="7 8">
    <name type="scientific">Jatropha curcas</name>
    <name type="common">Barbados nut</name>
    <dbReference type="NCBI Taxonomy" id="180498"/>
    <lineage>
        <taxon>Eukaryota</taxon>
        <taxon>Viridiplantae</taxon>
        <taxon>Streptophyta</taxon>
        <taxon>Embryophyta</taxon>
        <taxon>Tracheophyta</taxon>
        <taxon>Spermatophyta</taxon>
        <taxon>Magnoliopsida</taxon>
        <taxon>eudicotyledons</taxon>
        <taxon>Gunneridae</taxon>
        <taxon>Pentapetalae</taxon>
        <taxon>rosids</taxon>
        <taxon>fabids</taxon>
        <taxon>Malpighiales</taxon>
        <taxon>Euphorbiaceae</taxon>
        <taxon>Crotonoideae</taxon>
        <taxon>Jatropheae</taxon>
        <taxon>Jatropha</taxon>
    </lineage>
</organism>
<dbReference type="OrthoDB" id="1883654at2759"/>
<dbReference type="AlphaFoldDB" id="A0A067K0E4"/>
<dbReference type="InterPro" id="IPR036638">
    <property type="entry name" value="HLH_DNA-bd_sf"/>
</dbReference>
<evidence type="ECO:0000256" key="2">
    <source>
        <dbReference type="ARBA" id="ARBA00023015"/>
    </source>
</evidence>
<dbReference type="GO" id="GO:0005634">
    <property type="term" value="C:nucleus"/>
    <property type="evidence" value="ECO:0007669"/>
    <property type="project" value="UniProtKB-SubCell"/>
</dbReference>
<dbReference type="PROSITE" id="PS50888">
    <property type="entry name" value="BHLH"/>
    <property type="match status" value="1"/>
</dbReference>
<evidence type="ECO:0000256" key="3">
    <source>
        <dbReference type="ARBA" id="ARBA00023163"/>
    </source>
</evidence>
<accession>A0A067K0E4</accession>
<proteinExistence type="predicted"/>
<gene>
    <name evidence="7" type="ORF">JCGZ_20395</name>
</gene>
<evidence type="ECO:0000256" key="1">
    <source>
        <dbReference type="ARBA" id="ARBA00004123"/>
    </source>
</evidence>
<dbReference type="EMBL" id="KK914993">
    <property type="protein sequence ID" value="KDP25239.1"/>
    <property type="molecule type" value="Genomic_DNA"/>
</dbReference>
<dbReference type="SUPFAM" id="SSF47459">
    <property type="entry name" value="HLH, helix-loop-helix DNA-binding domain"/>
    <property type="match status" value="1"/>
</dbReference>
<dbReference type="GO" id="GO:0046983">
    <property type="term" value="F:protein dimerization activity"/>
    <property type="evidence" value="ECO:0007669"/>
    <property type="project" value="InterPro"/>
</dbReference>
<feature type="compositionally biased region" description="Basic and acidic residues" evidence="5">
    <location>
        <begin position="646"/>
        <end position="661"/>
    </location>
</feature>
<dbReference type="Pfam" id="PF23176">
    <property type="entry name" value="bHLH_LHW"/>
    <property type="match status" value="1"/>
</dbReference>
<dbReference type="PANTHER" id="PTHR46196">
    <property type="entry name" value="TRANSCRIPTION FACTOR BHLH155-LIKE ISOFORM X1-RELATED"/>
    <property type="match status" value="1"/>
</dbReference>
<evidence type="ECO:0000313" key="8">
    <source>
        <dbReference type="Proteomes" id="UP000027138"/>
    </source>
</evidence>
<dbReference type="InterPro" id="IPR043561">
    <property type="entry name" value="LHW-like"/>
</dbReference>
<keyword evidence="4" id="KW-0539">Nucleus</keyword>
<comment type="subcellular location">
    <subcellularLocation>
        <location evidence="1">Nucleus</location>
    </subcellularLocation>
</comment>
<protein>
    <recommendedName>
        <fullName evidence="6">BHLH domain-containing protein</fullName>
    </recommendedName>
</protein>
<dbReference type="InterPro" id="IPR011598">
    <property type="entry name" value="bHLH_dom"/>
</dbReference>
<keyword evidence="8" id="KW-1185">Reference proteome</keyword>
<dbReference type="Pfam" id="PF14215">
    <property type="entry name" value="bHLH-MYC_N"/>
    <property type="match status" value="2"/>
</dbReference>
<keyword evidence="2" id="KW-0805">Transcription regulation</keyword>
<dbReference type="STRING" id="180498.A0A067K0E4"/>
<dbReference type="PANTHER" id="PTHR46196:SF2">
    <property type="entry name" value="TRANSCRIPTION FACTOR BHLH157"/>
    <property type="match status" value="1"/>
</dbReference>
<feature type="domain" description="BHLH" evidence="6">
    <location>
        <begin position="645"/>
        <end position="694"/>
    </location>
</feature>